<name>A0A9X0ATU5_9HELO</name>
<accession>A0A9X0ATU5</accession>
<proteinExistence type="predicted"/>
<protein>
    <submittedName>
        <fullName evidence="2">Uncharacterized protein</fullName>
    </submittedName>
</protein>
<feature type="region of interest" description="Disordered" evidence="1">
    <location>
        <begin position="123"/>
        <end position="147"/>
    </location>
</feature>
<keyword evidence="3" id="KW-1185">Reference proteome</keyword>
<evidence type="ECO:0000313" key="2">
    <source>
        <dbReference type="EMBL" id="KAJ8068846.1"/>
    </source>
</evidence>
<dbReference type="OrthoDB" id="3563739at2759"/>
<feature type="region of interest" description="Disordered" evidence="1">
    <location>
        <begin position="1"/>
        <end position="41"/>
    </location>
</feature>
<dbReference type="EMBL" id="JAPEIS010000002">
    <property type="protein sequence ID" value="KAJ8068846.1"/>
    <property type="molecule type" value="Genomic_DNA"/>
</dbReference>
<gene>
    <name evidence="2" type="ORF">OCU04_002535</name>
</gene>
<dbReference type="AlphaFoldDB" id="A0A9X0ATU5"/>
<dbReference type="Proteomes" id="UP001152300">
    <property type="component" value="Unassembled WGS sequence"/>
</dbReference>
<sequence>MAPIRPKAKGKGKSNEASNSGSSAFKIAKTNFKDQSKKTQKDINRMEEIGREWASLAKNLPAEALPLVIERPSFVSMIETIEALAIGLIEAGRSVESKDRIKNGVARREAARAYSKKSFEAVSYTPSSSTSGRVYQRSGSVDSSGQEKSSFNLKHFVAEAKLYVRRYPFYAHNEGIARSVWGSFQHIDIRVVVGNVVGLLNEVLEIKNNNGARNSTLVGIDLSNMEIVTQSIRTSESNLIVASLQKSYLQMNLAILMDTAYYAHQAEDGKLNRTRHAEMLYRKWDEASQKAGNKKVNWSEEVRFGHRWMNWSETLLGESEDSESIPGLGALLPCFVGVHNSFWWLRCVIPKKKVE</sequence>
<evidence type="ECO:0000256" key="1">
    <source>
        <dbReference type="SAM" id="MobiDB-lite"/>
    </source>
</evidence>
<reference evidence="2" key="1">
    <citation type="submission" date="2022-11" db="EMBL/GenBank/DDBJ databases">
        <title>Genome Resource of Sclerotinia nivalis Strain SnTB1, a Plant Pathogen Isolated from American Ginseng.</title>
        <authorList>
            <person name="Fan S."/>
        </authorList>
    </citation>
    <scope>NUCLEOTIDE SEQUENCE</scope>
    <source>
        <strain evidence="2">SnTB1</strain>
    </source>
</reference>
<feature type="compositionally biased region" description="Polar residues" evidence="1">
    <location>
        <begin position="124"/>
        <end position="147"/>
    </location>
</feature>
<organism evidence="2 3">
    <name type="scientific">Sclerotinia nivalis</name>
    <dbReference type="NCBI Taxonomy" id="352851"/>
    <lineage>
        <taxon>Eukaryota</taxon>
        <taxon>Fungi</taxon>
        <taxon>Dikarya</taxon>
        <taxon>Ascomycota</taxon>
        <taxon>Pezizomycotina</taxon>
        <taxon>Leotiomycetes</taxon>
        <taxon>Helotiales</taxon>
        <taxon>Sclerotiniaceae</taxon>
        <taxon>Sclerotinia</taxon>
    </lineage>
</organism>
<feature type="compositionally biased region" description="Basic residues" evidence="1">
    <location>
        <begin position="1"/>
        <end position="12"/>
    </location>
</feature>
<feature type="compositionally biased region" description="Basic and acidic residues" evidence="1">
    <location>
        <begin position="31"/>
        <end position="41"/>
    </location>
</feature>
<comment type="caution">
    <text evidence="2">The sequence shown here is derived from an EMBL/GenBank/DDBJ whole genome shotgun (WGS) entry which is preliminary data.</text>
</comment>
<evidence type="ECO:0000313" key="3">
    <source>
        <dbReference type="Proteomes" id="UP001152300"/>
    </source>
</evidence>